<evidence type="ECO:0000313" key="1">
    <source>
        <dbReference type="EMBL" id="RHB34692.1"/>
    </source>
</evidence>
<sequence>MNKIKYDINFIQNQFFIMNQTLYKLFSPKYFVDGAISLSYGSNDQLFGSFNYRTLHIAGHYLIDFILTHKSYKIA</sequence>
<dbReference type="AlphaFoldDB" id="A0A413VMD5"/>
<proteinExistence type="predicted"/>
<accession>A0A413VMD5</accession>
<comment type="caution">
    <text evidence="1">The sequence shown here is derived from an EMBL/GenBank/DDBJ whole genome shotgun (WGS) entry which is preliminary data.</text>
</comment>
<name>A0A413VMD5_9BACE</name>
<evidence type="ECO:0000313" key="2">
    <source>
        <dbReference type="Proteomes" id="UP000284379"/>
    </source>
</evidence>
<gene>
    <name evidence="1" type="ORF">DW888_12085</name>
</gene>
<reference evidence="1 2" key="1">
    <citation type="submission" date="2018-08" db="EMBL/GenBank/DDBJ databases">
        <title>A genome reference for cultivated species of the human gut microbiota.</title>
        <authorList>
            <person name="Zou Y."/>
            <person name="Xue W."/>
            <person name="Luo G."/>
        </authorList>
    </citation>
    <scope>NUCLEOTIDE SEQUENCE [LARGE SCALE GENOMIC DNA]</scope>
    <source>
        <strain evidence="1 2">AM40-30BH</strain>
    </source>
</reference>
<dbReference type="Proteomes" id="UP000284379">
    <property type="component" value="Unassembled WGS sequence"/>
</dbReference>
<protein>
    <submittedName>
        <fullName evidence="1">Uncharacterized protein</fullName>
    </submittedName>
</protein>
<dbReference type="EMBL" id="QSGO01000008">
    <property type="protein sequence ID" value="RHB34692.1"/>
    <property type="molecule type" value="Genomic_DNA"/>
</dbReference>
<organism evidence="1 2">
    <name type="scientific">Bacteroides nordii</name>
    <dbReference type="NCBI Taxonomy" id="291645"/>
    <lineage>
        <taxon>Bacteria</taxon>
        <taxon>Pseudomonadati</taxon>
        <taxon>Bacteroidota</taxon>
        <taxon>Bacteroidia</taxon>
        <taxon>Bacteroidales</taxon>
        <taxon>Bacteroidaceae</taxon>
        <taxon>Bacteroides</taxon>
    </lineage>
</organism>